<evidence type="ECO:0000259" key="2">
    <source>
        <dbReference type="PROSITE" id="PS50011"/>
    </source>
</evidence>
<dbReference type="Proteomes" id="UP000521872">
    <property type="component" value="Unassembled WGS sequence"/>
</dbReference>
<dbReference type="Gene3D" id="1.10.510.10">
    <property type="entry name" value="Transferase(Phosphotransferase) domain 1"/>
    <property type="match status" value="1"/>
</dbReference>
<feature type="compositionally biased region" description="Low complexity" evidence="1">
    <location>
        <begin position="285"/>
        <end position="296"/>
    </location>
</feature>
<sequence length="705" mass="79844">MTKHSESLQVAIKKALEANFDPDIEYEELMPMQGQDKSRSDKEESDSDEEESDSDEDESDSDEESTAEKKEVVSAPPNGPPYTFYDRHIASSLLLKQVVYLPSMVRSFSNNLEAPIRDILNTRMIRAESIFPRSLDVNMGWFYDAYDVAKYYTDNVGGFCALLASTLFFLPTRDDWKALLLWNRSSERSFSNEVGLHVAQNENGGLYIPELEEHFSESVKKTIADLHAQSPRLAIWDFFPMSEPCLSMLQSMTQGCKFDWEISQTRGHKTTSYILPKVDANSFNPLPSSKRSASRASRPKLKHGRSTTRKSKYIVPAKTKNLSRYRISLKHYLQKAWAKSVIDDTTFFILNCGRYERIGFRHRGTQTLYLSGVIDTVNIQKPRYRKLHLGLLIEIVKDALRRLELTKLSVNNKEAKSVQGAKRPLNSSDAEERETKRRKYEVEPSNRYLSEGKKEVANRNLLLVELDYDVYCSPAPSTFLRIGPACVSRPAAAKGHSQSRPMPRFPVKSRCEAHEYALLTLAKPIGSGAVGVAHPAFLTLKLKSGDTLEASLVLKLAFTAEQKAGLRNEYRIYSRLAERSIVNGILTVYDLFSDPESGTLGLLMDYGGESLYSRSKRLGIDMSEILSPAQKTSFQECLQDIHEARIRHGDIRPNNMLLHPNGSVLIIDFDRGSDVYEPVGNCRRDSPMEERRKLNDILTGQYLSP</sequence>
<dbReference type="PROSITE" id="PS00109">
    <property type="entry name" value="PROTEIN_KINASE_TYR"/>
    <property type="match status" value="1"/>
</dbReference>
<reference evidence="3 4" key="1">
    <citation type="submission" date="2019-12" db="EMBL/GenBank/DDBJ databases">
        <authorList>
            <person name="Floudas D."/>
            <person name="Bentzer J."/>
            <person name="Ahren D."/>
            <person name="Johansson T."/>
            <person name="Persson P."/>
            <person name="Tunlid A."/>
        </authorList>
    </citation>
    <scope>NUCLEOTIDE SEQUENCE [LARGE SCALE GENOMIC DNA]</scope>
    <source>
        <strain evidence="3 4">CBS 102.39</strain>
    </source>
</reference>
<proteinExistence type="predicted"/>
<name>A0A8H4R8M3_9AGAR</name>
<dbReference type="SUPFAM" id="SSF56112">
    <property type="entry name" value="Protein kinase-like (PK-like)"/>
    <property type="match status" value="1"/>
</dbReference>
<accession>A0A8H4R8M3</accession>
<dbReference type="InterPro" id="IPR011009">
    <property type="entry name" value="Kinase-like_dom_sf"/>
</dbReference>
<evidence type="ECO:0000256" key="1">
    <source>
        <dbReference type="SAM" id="MobiDB-lite"/>
    </source>
</evidence>
<dbReference type="EMBL" id="JAACJL010000001">
    <property type="protein sequence ID" value="KAF4623677.1"/>
    <property type="molecule type" value="Genomic_DNA"/>
</dbReference>
<evidence type="ECO:0000313" key="3">
    <source>
        <dbReference type="EMBL" id="KAF4623677.1"/>
    </source>
</evidence>
<dbReference type="Pfam" id="PF00069">
    <property type="entry name" value="Pkinase"/>
    <property type="match status" value="1"/>
</dbReference>
<organism evidence="3 4">
    <name type="scientific">Agrocybe pediades</name>
    <dbReference type="NCBI Taxonomy" id="84607"/>
    <lineage>
        <taxon>Eukaryota</taxon>
        <taxon>Fungi</taxon>
        <taxon>Dikarya</taxon>
        <taxon>Basidiomycota</taxon>
        <taxon>Agaricomycotina</taxon>
        <taxon>Agaricomycetes</taxon>
        <taxon>Agaricomycetidae</taxon>
        <taxon>Agaricales</taxon>
        <taxon>Agaricineae</taxon>
        <taxon>Strophariaceae</taxon>
        <taxon>Agrocybe</taxon>
    </lineage>
</organism>
<keyword evidence="4" id="KW-1185">Reference proteome</keyword>
<dbReference type="GO" id="GO:0005524">
    <property type="term" value="F:ATP binding"/>
    <property type="evidence" value="ECO:0007669"/>
    <property type="project" value="InterPro"/>
</dbReference>
<dbReference type="GO" id="GO:0004672">
    <property type="term" value="F:protein kinase activity"/>
    <property type="evidence" value="ECO:0007669"/>
    <property type="project" value="InterPro"/>
</dbReference>
<feature type="compositionally biased region" description="Basic residues" evidence="1">
    <location>
        <begin position="297"/>
        <end position="310"/>
    </location>
</feature>
<dbReference type="InterPro" id="IPR000719">
    <property type="entry name" value="Prot_kinase_dom"/>
</dbReference>
<dbReference type="InterPro" id="IPR008266">
    <property type="entry name" value="Tyr_kinase_AS"/>
</dbReference>
<feature type="region of interest" description="Disordered" evidence="1">
    <location>
        <begin position="21"/>
        <end position="79"/>
    </location>
</feature>
<protein>
    <recommendedName>
        <fullName evidence="2">Protein kinase domain-containing protein</fullName>
    </recommendedName>
</protein>
<evidence type="ECO:0000313" key="4">
    <source>
        <dbReference type="Proteomes" id="UP000521872"/>
    </source>
</evidence>
<comment type="caution">
    <text evidence="3">The sequence shown here is derived from an EMBL/GenBank/DDBJ whole genome shotgun (WGS) entry which is preliminary data.</text>
</comment>
<feature type="region of interest" description="Disordered" evidence="1">
    <location>
        <begin position="416"/>
        <end position="440"/>
    </location>
</feature>
<dbReference type="PROSITE" id="PS50011">
    <property type="entry name" value="PROTEIN_KINASE_DOM"/>
    <property type="match status" value="1"/>
</dbReference>
<feature type="domain" description="Protein kinase" evidence="2">
    <location>
        <begin position="519"/>
        <end position="705"/>
    </location>
</feature>
<feature type="compositionally biased region" description="Acidic residues" evidence="1">
    <location>
        <begin position="43"/>
        <end position="65"/>
    </location>
</feature>
<feature type="region of interest" description="Disordered" evidence="1">
    <location>
        <begin position="284"/>
        <end position="310"/>
    </location>
</feature>
<gene>
    <name evidence="3" type="ORF">D9613_001512</name>
</gene>
<dbReference type="AlphaFoldDB" id="A0A8H4R8M3"/>